<name>A0A381PFU3_9ZZZZ</name>
<gene>
    <name evidence="1" type="ORF">METZ01_LOCUS18654</name>
</gene>
<evidence type="ECO:0000313" key="1">
    <source>
        <dbReference type="EMBL" id="SUZ65800.1"/>
    </source>
</evidence>
<dbReference type="AlphaFoldDB" id="A0A381PFU3"/>
<accession>A0A381PFU3</accession>
<reference evidence="1" key="1">
    <citation type="submission" date="2018-05" db="EMBL/GenBank/DDBJ databases">
        <authorList>
            <person name="Lanie J.A."/>
            <person name="Ng W.-L."/>
            <person name="Kazmierczak K.M."/>
            <person name="Andrzejewski T.M."/>
            <person name="Davidsen T.M."/>
            <person name="Wayne K.J."/>
            <person name="Tettelin H."/>
            <person name="Glass J.I."/>
            <person name="Rusch D."/>
            <person name="Podicherti R."/>
            <person name="Tsui H.-C.T."/>
            <person name="Winkler M.E."/>
        </authorList>
    </citation>
    <scope>NUCLEOTIDE SEQUENCE</scope>
</reference>
<proteinExistence type="predicted"/>
<sequence length="87" mass="10206">MFKLKSPRQQEQILDLAMRQIEKLLKEMQNDGKDLSRLKLKKFQKTHHIDCKCKLCEVAKTKNDPRLRGLSEDGFKVYVNGDKKSSQ</sequence>
<protein>
    <submittedName>
        <fullName evidence="1">Uncharacterized protein</fullName>
    </submittedName>
</protein>
<dbReference type="EMBL" id="UINC01000968">
    <property type="protein sequence ID" value="SUZ65800.1"/>
    <property type="molecule type" value="Genomic_DNA"/>
</dbReference>
<organism evidence="1">
    <name type="scientific">marine metagenome</name>
    <dbReference type="NCBI Taxonomy" id="408172"/>
    <lineage>
        <taxon>unclassified sequences</taxon>
        <taxon>metagenomes</taxon>
        <taxon>ecological metagenomes</taxon>
    </lineage>
</organism>